<comment type="caution">
    <text evidence="2">The sequence shown here is derived from an EMBL/GenBank/DDBJ whole genome shotgun (WGS) entry which is preliminary data.</text>
</comment>
<name>A0ABQ1YWA1_9BACL</name>
<evidence type="ECO:0000256" key="1">
    <source>
        <dbReference type="SAM" id="SignalP"/>
    </source>
</evidence>
<sequence length="108" mass="11849">MKSLAAITASVILTATFATVASANEDVTPIQLNVDEPIVKSTEVSFAPNPIDLLAKTSFYASPDGTEWGAISPQMVQPTGIVMNDWVEIYTWLGKAWIYLPDFEISYY</sequence>
<keyword evidence="1" id="KW-0732">Signal</keyword>
<accession>A0ABQ1YWA1</accession>
<evidence type="ECO:0000313" key="2">
    <source>
        <dbReference type="EMBL" id="GGH39038.1"/>
    </source>
</evidence>
<organism evidence="2 3">
    <name type="scientific">Paenibacillus segetis</name>
    <dbReference type="NCBI Taxonomy" id="1325360"/>
    <lineage>
        <taxon>Bacteria</taxon>
        <taxon>Bacillati</taxon>
        <taxon>Bacillota</taxon>
        <taxon>Bacilli</taxon>
        <taxon>Bacillales</taxon>
        <taxon>Paenibacillaceae</taxon>
        <taxon>Paenibacillus</taxon>
    </lineage>
</organism>
<dbReference type="RefSeq" id="WP_188542391.1">
    <property type="nucleotide sequence ID" value="NZ_BMFT01000006.1"/>
</dbReference>
<reference evidence="3" key="1">
    <citation type="journal article" date="2019" name="Int. J. Syst. Evol. Microbiol.">
        <title>The Global Catalogue of Microorganisms (GCM) 10K type strain sequencing project: providing services to taxonomists for standard genome sequencing and annotation.</title>
        <authorList>
            <consortium name="The Broad Institute Genomics Platform"/>
            <consortium name="The Broad Institute Genome Sequencing Center for Infectious Disease"/>
            <person name="Wu L."/>
            <person name="Ma J."/>
        </authorList>
    </citation>
    <scope>NUCLEOTIDE SEQUENCE [LARGE SCALE GENOMIC DNA]</scope>
    <source>
        <strain evidence="3">CGMCC 1.12769</strain>
    </source>
</reference>
<protein>
    <submittedName>
        <fullName evidence="2">Uncharacterized protein</fullName>
    </submittedName>
</protein>
<feature type="chain" id="PRO_5045791953" evidence="1">
    <location>
        <begin position="24"/>
        <end position="108"/>
    </location>
</feature>
<proteinExistence type="predicted"/>
<gene>
    <name evidence="2" type="ORF">GCM10008013_47510</name>
</gene>
<evidence type="ECO:0000313" key="3">
    <source>
        <dbReference type="Proteomes" id="UP000659344"/>
    </source>
</evidence>
<dbReference type="Proteomes" id="UP000659344">
    <property type="component" value="Unassembled WGS sequence"/>
</dbReference>
<keyword evidence="3" id="KW-1185">Reference proteome</keyword>
<dbReference type="EMBL" id="BMFT01000006">
    <property type="protein sequence ID" value="GGH39038.1"/>
    <property type="molecule type" value="Genomic_DNA"/>
</dbReference>
<feature type="signal peptide" evidence="1">
    <location>
        <begin position="1"/>
        <end position="23"/>
    </location>
</feature>